<feature type="compositionally biased region" description="Basic and acidic residues" evidence="1">
    <location>
        <begin position="144"/>
        <end position="162"/>
    </location>
</feature>
<keyword evidence="3" id="KW-1185">Reference proteome</keyword>
<dbReference type="AlphaFoldDB" id="A0A8R7RBG8"/>
<reference evidence="3" key="1">
    <citation type="journal article" date="2013" name="Nature">
        <title>Draft genome of the wheat A-genome progenitor Triticum urartu.</title>
        <authorList>
            <person name="Ling H.Q."/>
            <person name="Zhao S."/>
            <person name="Liu D."/>
            <person name="Wang J."/>
            <person name="Sun H."/>
            <person name="Zhang C."/>
            <person name="Fan H."/>
            <person name="Li D."/>
            <person name="Dong L."/>
            <person name="Tao Y."/>
            <person name="Gao C."/>
            <person name="Wu H."/>
            <person name="Li Y."/>
            <person name="Cui Y."/>
            <person name="Guo X."/>
            <person name="Zheng S."/>
            <person name="Wang B."/>
            <person name="Yu K."/>
            <person name="Liang Q."/>
            <person name="Yang W."/>
            <person name="Lou X."/>
            <person name="Chen J."/>
            <person name="Feng M."/>
            <person name="Jian J."/>
            <person name="Zhang X."/>
            <person name="Luo G."/>
            <person name="Jiang Y."/>
            <person name="Liu J."/>
            <person name="Wang Z."/>
            <person name="Sha Y."/>
            <person name="Zhang B."/>
            <person name="Wu H."/>
            <person name="Tang D."/>
            <person name="Shen Q."/>
            <person name="Xue P."/>
            <person name="Zou S."/>
            <person name="Wang X."/>
            <person name="Liu X."/>
            <person name="Wang F."/>
            <person name="Yang Y."/>
            <person name="An X."/>
            <person name="Dong Z."/>
            <person name="Zhang K."/>
            <person name="Zhang X."/>
            <person name="Luo M.C."/>
            <person name="Dvorak J."/>
            <person name="Tong Y."/>
            <person name="Wang J."/>
            <person name="Yang H."/>
            <person name="Li Z."/>
            <person name="Wang D."/>
            <person name="Zhang A."/>
            <person name="Wang J."/>
        </authorList>
    </citation>
    <scope>NUCLEOTIDE SEQUENCE</scope>
    <source>
        <strain evidence="3">cv. G1812</strain>
    </source>
</reference>
<feature type="compositionally biased region" description="Basic and acidic residues" evidence="1">
    <location>
        <begin position="92"/>
        <end position="108"/>
    </location>
</feature>
<feature type="compositionally biased region" description="Basic and acidic residues" evidence="1">
    <location>
        <begin position="123"/>
        <end position="136"/>
    </location>
</feature>
<dbReference type="Gramene" id="TuG1812S0001385700.01.T01">
    <property type="protein sequence ID" value="TuG1812S0001385700.01.T01.s_cds46275"/>
    <property type="gene ID" value="TuG1812S0001385700.01"/>
</dbReference>
<dbReference type="Proteomes" id="UP000015106">
    <property type="component" value="Unassembled WGS sequence"/>
</dbReference>
<name>A0A8R7RBG8_TRIUA</name>
<reference evidence="2" key="2">
    <citation type="submission" date="2022-06" db="UniProtKB">
        <authorList>
            <consortium name="EnsemblPlants"/>
        </authorList>
    </citation>
    <scope>IDENTIFICATION</scope>
</reference>
<evidence type="ECO:0000313" key="2">
    <source>
        <dbReference type="EnsemblPlants" id="TuG1812S0001385700.01.T01.s_cds46275"/>
    </source>
</evidence>
<evidence type="ECO:0000256" key="1">
    <source>
        <dbReference type="SAM" id="MobiDB-lite"/>
    </source>
</evidence>
<evidence type="ECO:0000313" key="3">
    <source>
        <dbReference type="Proteomes" id="UP000015106"/>
    </source>
</evidence>
<proteinExistence type="predicted"/>
<organism evidence="2 3">
    <name type="scientific">Triticum urartu</name>
    <name type="common">Red wild einkorn</name>
    <name type="synonym">Crithodium urartu</name>
    <dbReference type="NCBI Taxonomy" id="4572"/>
    <lineage>
        <taxon>Eukaryota</taxon>
        <taxon>Viridiplantae</taxon>
        <taxon>Streptophyta</taxon>
        <taxon>Embryophyta</taxon>
        <taxon>Tracheophyta</taxon>
        <taxon>Spermatophyta</taxon>
        <taxon>Magnoliopsida</taxon>
        <taxon>Liliopsida</taxon>
        <taxon>Poales</taxon>
        <taxon>Poaceae</taxon>
        <taxon>BOP clade</taxon>
        <taxon>Pooideae</taxon>
        <taxon>Triticodae</taxon>
        <taxon>Triticeae</taxon>
        <taxon>Triticinae</taxon>
        <taxon>Triticum</taxon>
    </lineage>
</organism>
<sequence>GVGVVGGVLQRVVPQHAVAAGAREHAAAEERDARDAALRGGVDGPVEEAVGHDGVGAVVGQEPVEGLPEKPDRLVELVAVVLGREGRAVLDARREPDVWEGHDGDVDGRGASAGEGVVGPVDGRADDSGVDGRGEDGAPDAAAGEERGHVGDRDEVAGRQEREEEDMQRLVADSHGRGASRVP</sequence>
<protein>
    <submittedName>
        <fullName evidence="2">Uncharacterized protein</fullName>
    </submittedName>
</protein>
<accession>A0A8R7RBG8</accession>
<dbReference type="EnsemblPlants" id="TuG1812S0001385700.01.T01">
    <property type="protein sequence ID" value="TuG1812S0001385700.01.T01.s_cds46275"/>
    <property type="gene ID" value="TuG1812S0001385700.01"/>
</dbReference>
<feature type="region of interest" description="Disordered" evidence="1">
    <location>
        <begin position="92"/>
        <end position="183"/>
    </location>
</feature>